<feature type="compositionally biased region" description="Low complexity" evidence="2">
    <location>
        <begin position="556"/>
        <end position="570"/>
    </location>
</feature>
<feature type="compositionally biased region" description="Pro residues" evidence="2">
    <location>
        <begin position="1419"/>
        <end position="1429"/>
    </location>
</feature>
<dbReference type="InterPro" id="IPR001339">
    <property type="entry name" value="mRNA_cap_enzyme_adenylation"/>
</dbReference>
<evidence type="ECO:0000256" key="2">
    <source>
        <dbReference type="SAM" id="MobiDB-lite"/>
    </source>
</evidence>
<feature type="region of interest" description="Disordered" evidence="2">
    <location>
        <begin position="518"/>
        <end position="752"/>
    </location>
</feature>
<feature type="domain" description="mRNA capping enzyme adenylation" evidence="3">
    <location>
        <begin position="6"/>
        <end position="192"/>
    </location>
</feature>
<feature type="compositionally biased region" description="Polar residues" evidence="2">
    <location>
        <begin position="1044"/>
        <end position="1055"/>
    </location>
</feature>
<feature type="compositionally biased region" description="Basic and acidic residues" evidence="2">
    <location>
        <begin position="1183"/>
        <end position="1194"/>
    </location>
</feature>
<feature type="compositionally biased region" description="Pro residues" evidence="2">
    <location>
        <begin position="1443"/>
        <end position="1453"/>
    </location>
</feature>
<feature type="region of interest" description="Disordered" evidence="2">
    <location>
        <begin position="1726"/>
        <end position="1887"/>
    </location>
</feature>
<dbReference type="GO" id="GO:0006370">
    <property type="term" value="P:7-methylguanosine mRNA capping"/>
    <property type="evidence" value="ECO:0007669"/>
    <property type="project" value="InterPro"/>
</dbReference>
<feature type="compositionally biased region" description="Low complexity" evidence="2">
    <location>
        <begin position="675"/>
        <end position="692"/>
    </location>
</feature>
<dbReference type="SUPFAM" id="SSF50249">
    <property type="entry name" value="Nucleic acid-binding proteins"/>
    <property type="match status" value="1"/>
</dbReference>
<evidence type="ECO:0000259" key="3">
    <source>
        <dbReference type="Pfam" id="PF01331"/>
    </source>
</evidence>
<protein>
    <submittedName>
        <fullName evidence="4">Dcp1p-Dcp2p decapping enzyme complex alpha subunit</fullName>
    </submittedName>
</protein>
<organism evidence="4 5">
    <name type="scientific">Lunasporangiospora selenospora</name>
    <dbReference type="NCBI Taxonomy" id="979761"/>
    <lineage>
        <taxon>Eukaryota</taxon>
        <taxon>Fungi</taxon>
        <taxon>Fungi incertae sedis</taxon>
        <taxon>Mucoromycota</taxon>
        <taxon>Mortierellomycotina</taxon>
        <taxon>Mortierellomycetes</taxon>
        <taxon>Mortierellales</taxon>
        <taxon>Mortierellaceae</taxon>
        <taxon>Lunasporangiospora</taxon>
    </lineage>
</organism>
<name>A0A9P6KDV8_9FUNG</name>
<feature type="compositionally biased region" description="Gly residues" evidence="2">
    <location>
        <begin position="1838"/>
        <end position="1852"/>
    </location>
</feature>
<gene>
    <name evidence="4" type="primary">CEG1_1</name>
    <name evidence="4" type="ORF">BGW38_001939</name>
</gene>
<dbReference type="OrthoDB" id="200924at2759"/>
<dbReference type="GO" id="GO:0004484">
    <property type="term" value="F:mRNA guanylyltransferase activity"/>
    <property type="evidence" value="ECO:0007669"/>
    <property type="project" value="UniProtKB-EC"/>
</dbReference>
<feature type="region of interest" description="Disordered" evidence="2">
    <location>
        <begin position="1031"/>
        <end position="1124"/>
    </location>
</feature>
<dbReference type="PANTHER" id="PTHR10367:SF17">
    <property type="entry name" value="MRNA-CAPPING ENZYME"/>
    <property type="match status" value="1"/>
</dbReference>
<accession>A0A9P6KDV8</accession>
<feature type="compositionally biased region" description="Polar residues" evidence="2">
    <location>
        <begin position="474"/>
        <end position="483"/>
    </location>
</feature>
<feature type="compositionally biased region" description="Polar residues" evidence="2">
    <location>
        <begin position="366"/>
        <end position="375"/>
    </location>
</feature>
<keyword evidence="5" id="KW-1185">Reference proteome</keyword>
<evidence type="ECO:0000313" key="5">
    <source>
        <dbReference type="Proteomes" id="UP000780801"/>
    </source>
</evidence>
<feature type="compositionally biased region" description="Basic and acidic residues" evidence="2">
    <location>
        <begin position="1624"/>
        <end position="1636"/>
    </location>
</feature>
<dbReference type="GO" id="GO:0005524">
    <property type="term" value="F:ATP binding"/>
    <property type="evidence" value="ECO:0007669"/>
    <property type="project" value="InterPro"/>
</dbReference>
<reference evidence="4" key="1">
    <citation type="journal article" date="2020" name="Fungal Divers.">
        <title>Resolving the Mortierellaceae phylogeny through synthesis of multi-gene phylogenetics and phylogenomics.</title>
        <authorList>
            <person name="Vandepol N."/>
            <person name="Liber J."/>
            <person name="Desiro A."/>
            <person name="Na H."/>
            <person name="Kennedy M."/>
            <person name="Barry K."/>
            <person name="Grigoriev I.V."/>
            <person name="Miller A.N."/>
            <person name="O'Donnell K."/>
            <person name="Stajich J.E."/>
            <person name="Bonito G."/>
        </authorList>
    </citation>
    <scope>NUCLEOTIDE SEQUENCE</scope>
    <source>
        <strain evidence="4">KOD1015</strain>
    </source>
</reference>
<feature type="compositionally biased region" description="Low complexity" evidence="2">
    <location>
        <begin position="608"/>
        <end position="628"/>
    </location>
</feature>
<feature type="compositionally biased region" description="Low complexity" evidence="2">
    <location>
        <begin position="1596"/>
        <end position="1605"/>
    </location>
</feature>
<feature type="compositionally biased region" description="Basic and acidic residues" evidence="2">
    <location>
        <begin position="384"/>
        <end position="399"/>
    </location>
</feature>
<feature type="non-terminal residue" evidence="4">
    <location>
        <position position="1887"/>
    </location>
</feature>
<feature type="compositionally biased region" description="Basic and acidic residues" evidence="2">
    <location>
        <begin position="1454"/>
        <end position="1464"/>
    </location>
</feature>
<feature type="region of interest" description="Disordered" evidence="2">
    <location>
        <begin position="783"/>
        <end position="868"/>
    </location>
</feature>
<feature type="compositionally biased region" description="Pro residues" evidence="2">
    <location>
        <begin position="1763"/>
        <end position="1787"/>
    </location>
</feature>
<dbReference type="EMBL" id="JAABOA010001641">
    <property type="protein sequence ID" value="KAF9581155.1"/>
    <property type="molecule type" value="Genomic_DNA"/>
</dbReference>
<comment type="catalytic activity">
    <reaction evidence="1">
        <text>a 5'-end diphospho-ribonucleoside in mRNA + GTP + H(+) = a 5'-end (5'-triphosphoguanosine)-ribonucleoside in mRNA + diphosphate</text>
        <dbReference type="Rhea" id="RHEA:67012"/>
        <dbReference type="Rhea" id="RHEA-COMP:17165"/>
        <dbReference type="Rhea" id="RHEA-COMP:17166"/>
        <dbReference type="ChEBI" id="CHEBI:15378"/>
        <dbReference type="ChEBI" id="CHEBI:33019"/>
        <dbReference type="ChEBI" id="CHEBI:37565"/>
        <dbReference type="ChEBI" id="CHEBI:167616"/>
        <dbReference type="ChEBI" id="CHEBI:167617"/>
        <dbReference type="EC" id="2.7.7.50"/>
    </reaction>
    <physiologicalReaction direction="left-to-right" evidence="1">
        <dbReference type="Rhea" id="RHEA:67013"/>
    </physiologicalReaction>
</comment>
<feature type="compositionally biased region" description="Polar residues" evidence="2">
    <location>
        <begin position="1070"/>
        <end position="1080"/>
    </location>
</feature>
<dbReference type="CDD" id="cd07895">
    <property type="entry name" value="Adenylation_mRNA_capping"/>
    <property type="match status" value="1"/>
</dbReference>
<feature type="region of interest" description="Disordered" evidence="2">
    <location>
        <begin position="1150"/>
        <end position="1198"/>
    </location>
</feature>
<feature type="compositionally biased region" description="Basic and acidic residues" evidence="2">
    <location>
        <begin position="541"/>
        <end position="555"/>
    </location>
</feature>
<evidence type="ECO:0000256" key="1">
    <source>
        <dbReference type="ARBA" id="ARBA00044624"/>
    </source>
</evidence>
<comment type="caution">
    <text evidence="4">The sequence shown here is derived from an EMBL/GenBank/DDBJ whole genome shotgun (WGS) entry which is preliminary data.</text>
</comment>
<proteinExistence type="predicted"/>
<feature type="compositionally biased region" description="Polar residues" evidence="2">
    <location>
        <begin position="572"/>
        <end position="585"/>
    </location>
</feature>
<sequence length="1887" mass="204709">FPGSYPVQFESFHLQQLANEEYFVAEKVAGTRYMLFSTHTPKGPACFLIDRHFDISFVQNFLLPLKDSPTKYQNDTLLDGEMVAEGEGAKKTLRFMVFDLMVLNGTVVTQRSYSTRLGMMDQDILAVQLSKSADVKVKEPFSIERKAMQRSYGMNIILSGSKRHKHGGEGLIFVPVRQPYVPGMSPKLLKWKSQTTAQFQIKVTLSRERKSLYCIHVRQGTGSKFYDYVTPEPALATEWHNHSPDGKVAEFWWDSQWPTQMFEKGYGLETRTGGWKYYRARDDKKEVDDESIVLALVKGLDSLVTKEQLESQIDNIRTQWKAREQSGSSSNGSVPRPAMRPLTITNSSSSQPEGHPPLPTPSLSSHYLQSPSVASHSGAHSYFSRKDRERKLSIDEHAPISHPLSVPGNLSHPLPPKPVAHQLKHESSLISGSSRLSSSNGKNSDSETTPSSSTNPSATSAKSPPRLERKHSPSPKSGSIITSAFSPTLSSTLTLPAQITPSASAHTTALSKNPLKLSQIPEHLQPTKPWMTITPLPRTPAIDKPKKTEKGEGKDSQPTGSSDSSSQRPTIPASSSRKSSLATIETSKELTGSVMPMPLVPPTSLANSTATTEPQSQPQTPTPAHTPTLSGISHPAATLHLPPTSSSPSKAASSNIPQSKPEQRPDSSPQGGKNTTLTDGTATPTAAHQAPTSIGSEKIVQKSSPVLGKRTVMSSPEGDRPEMPLSQKRKLSDVTPTLFRSDALQKDAGSSTALRKMSAPLLLESPASVSLHTTIEPLPVKAATLPSPLTSPGISSTQPKTGHPLEIQYTEQGPLDPPSRGEALDGQPLTGMDPSLDLTAPRRSSMEGVSVQTRIPQEHTEDNRSEDVQMDDAPQLILETPLSTSSQAKVEKHTPHPVSVNSTVKVADTPPPPPPPVVSLTLAEQKAYETPSDLEKRHAMARALRVAQSKIDRIRDEQVEKERKRSEEIETLKERARIGKELAQKRKAQEATEIVIQDRRLQPVRQINQQGRQVHSNPDSPVTRAQGLNAQRMAASPQELPRQAYSTRQARANSRQESQSAQSSPKPQSRAETPSASVQKGNGGTPVPTSHPYATRGQLAASEPNLPRSAPALPPTSPTPVPPAAAVRVESTLPTGDFGRGHRRINSMDHPVHMGHHMGPGPGQQRPESKESAERLYGQPPSKRLDVGQHESNHRRSHSDVGVFYKQTATPVFPTQMVSRPPSAADDRTSRQAPAVFQSDMERRREGHPLQPHMTDIGISRKEPTSTKRESKARLQFILNDEDSSPESHHDDDIQERSQSLGVPTWMNLNIAQESSPKANARNVHQQPRVAFPEPTMPEHLDTHRPSQDLRGVDLSYGDRIDDYEYQARQMHPQGPMPHGGPPSLQRPPHERWHQPSPVPASAAGAQVMDRRGVMEGPGVPPQMIPPQPGRVYQPGQEHPQQHAPPAPMPGHPEGPRVMHERPTHSRNSSLSKSAAISEPIPNPGAHFQDARAKNAHPQDPMMSVEQYARVHGQRAPPPHGQGMVPHSQAQVQSRAAPAHMQQGPIPHQAKGPGPGPRKKAAAAEPHPGMFSQSGPPPSSNMAAQGNYEHPHRSVHAPMAHPQHPQHSHPPGQPAVYQGQPMGRHPEADHGRDPESAHPGYHRPQPLPQHRGNHPEAGPGPGYYEHEAHAGPYGQGRSPGPAPPGSGPERHGGGYPPYHPASGSHEQLYRGFPEGSQRVAMENEMAVKEEHGRGPMGRGSMGHLPPEQVHGPRAYGAHGPQPGQGPPRYAPPPPHPQAQPPPQQAPPHHPHGMSSQDFRTGAPPMHHHPQQAQPPPPHGPHHGQSKIIAAEHGYFAHPGGGGGSGGAGGVGGAMRMPSPRHGQVGNEHEANYRAPIPPHGHGGGPGW</sequence>
<feature type="region of interest" description="Disordered" evidence="2">
    <location>
        <begin position="1242"/>
        <end position="1271"/>
    </location>
</feature>
<dbReference type="Gene3D" id="2.40.50.140">
    <property type="entry name" value="Nucleic acid-binding proteins"/>
    <property type="match status" value="1"/>
</dbReference>
<feature type="compositionally biased region" description="Basic and acidic residues" evidence="2">
    <location>
        <begin position="1337"/>
        <end position="1354"/>
    </location>
</feature>
<dbReference type="InterPro" id="IPR012340">
    <property type="entry name" value="NA-bd_OB-fold"/>
</dbReference>
<feature type="compositionally biased region" description="Pro residues" evidence="2">
    <location>
        <begin position="1112"/>
        <end position="1123"/>
    </location>
</feature>
<feature type="compositionally biased region" description="Polar residues" evidence="2">
    <location>
        <begin position="1466"/>
        <end position="1475"/>
    </location>
</feature>
<evidence type="ECO:0000313" key="4">
    <source>
        <dbReference type="EMBL" id="KAF9581155.1"/>
    </source>
</evidence>
<dbReference type="Pfam" id="PF01331">
    <property type="entry name" value="mRNA_cap_enzyme"/>
    <property type="match status" value="1"/>
</dbReference>
<feature type="region of interest" description="Disordered" evidence="2">
    <location>
        <begin position="320"/>
        <end position="483"/>
    </location>
</feature>
<feature type="compositionally biased region" description="Polar residues" evidence="2">
    <location>
        <begin position="343"/>
        <end position="352"/>
    </location>
</feature>
<feature type="region of interest" description="Disordered" evidence="2">
    <location>
        <begin position="1331"/>
        <end position="1354"/>
    </location>
</feature>
<feature type="compositionally biased region" description="Low complexity" evidence="2">
    <location>
        <begin position="428"/>
        <end position="464"/>
    </location>
</feature>
<feature type="compositionally biased region" description="Polar residues" evidence="2">
    <location>
        <begin position="655"/>
        <end position="674"/>
    </location>
</feature>
<dbReference type="Proteomes" id="UP000780801">
    <property type="component" value="Unassembled WGS sequence"/>
</dbReference>
<feature type="compositionally biased region" description="Polar residues" evidence="2">
    <location>
        <begin position="787"/>
        <end position="800"/>
    </location>
</feature>
<dbReference type="Gene3D" id="3.30.470.30">
    <property type="entry name" value="DNA ligase/mRNA capping enzyme"/>
    <property type="match status" value="1"/>
</dbReference>
<feature type="compositionally biased region" description="Low complexity" evidence="2">
    <location>
        <begin position="642"/>
        <end position="654"/>
    </location>
</feature>
<dbReference type="PANTHER" id="PTHR10367">
    <property type="entry name" value="MRNA-CAPPING ENZYME"/>
    <property type="match status" value="1"/>
</dbReference>
<feature type="compositionally biased region" description="Basic and acidic residues" evidence="2">
    <location>
        <begin position="1259"/>
        <end position="1271"/>
    </location>
</feature>
<feature type="compositionally biased region" description="Basic and acidic residues" evidence="2">
    <location>
        <begin position="856"/>
        <end position="867"/>
    </location>
</feature>
<dbReference type="SUPFAM" id="SSF56091">
    <property type="entry name" value="DNA ligase/mRNA capping enzyme, catalytic domain"/>
    <property type="match status" value="1"/>
</dbReference>
<feature type="compositionally biased region" description="Low complexity" evidence="2">
    <location>
        <begin position="1056"/>
        <end position="1068"/>
    </location>
</feature>
<feature type="region of interest" description="Disordered" evidence="2">
    <location>
        <begin position="1371"/>
        <end position="1709"/>
    </location>
</feature>
<feature type="region of interest" description="Disordered" evidence="2">
    <location>
        <begin position="884"/>
        <end position="912"/>
    </location>
</feature>
<dbReference type="InterPro" id="IPR051029">
    <property type="entry name" value="mRNA_Capping_Enz/RNA_Phosphat"/>
</dbReference>